<evidence type="ECO:0000313" key="1">
    <source>
        <dbReference type="EMBL" id="GAH77771.1"/>
    </source>
</evidence>
<reference evidence="1" key="1">
    <citation type="journal article" date="2014" name="Front. Microbiol.">
        <title>High frequency of phylogenetically diverse reductive dehalogenase-homologous genes in deep subseafloor sedimentary metagenomes.</title>
        <authorList>
            <person name="Kawai M."/>
            <person name="Futagami T."/>
            <person name="Toyoda A."/>
            <person name="Takaki Y."/>
            <person name="Nishi S."/>
            <person name="Hori S."/>
            <person name="Arai W."/>
            <person name="Tsubouchi T."/>
            <person name="Morono Y."/>
            <person name="Uchiyama I."/>
            <person name="Ito T."/>
            <person name="Fujiyama A."/>
            <person name="Inagaki F."/>
            <person name="Takami H."/>
        </authorList>
    </citation>
    <scope>NUCLEOTIDE SEQUENCE</scope>
    <source>
        <strain evidence="1">Expedition CK06-06</strain>
    </source>
</reference>
<name>X1I5T0_9ZZZZ</name>
<protein>
    <submittedName>
        <fullName evidence="1">Uncharacterized protein</fullName>
    </submittedName>
</protein>
<gene>
    <name evidence="1" type="ORF">S03H2_66048</name>
</gene>
<comment type="caution">
    <text evidence="1">The sequence shown here is derived from an EMBL/GenBank/DDBJ whole genome shotgun (WGS) entry which is preliminary data.</text>
</comment>
<dbReference type="AlphaFoldDB" id="X1I5T0"/>
<feature type="non-terminal residue" evidence="1">
    <location>
        <position position="1"/>
    </location>
</feature>
<organism evidence="1">
    <name type="scientific">marine sediment metagenome</name>
    <dbReference type="NCBI Taxonomy" id="412755"/>
    <lineage>
        <taxon>unclassified sequences</taxon>
        <taxon>metagenomes</taxon>
        <taxon>ecological metagenomes</taxon>
    </lineage>
</organism>
<accession>X1I5T0</accession>
<sequence>GKGGIKAITVRIPHPALKIADRACGLENGQVVLESDSKGLLQDDYIKRAYRGL</sequence>
<dbReference type="EMBL" id="BARU01043083">
    <property type="protein sequence ID" value="GAH77771.1"/>
    <property type="molecule type" value="Genomic_DNA"/>
</dbReference>
<proteinExistence type="predicted"/>